<evidence type="ECO:0000259" key="10">
    <source>
        <dbReference type="Pfam" id="PF23320"/>
    </source>
</evidence>
<dbReference type="GO" id="GO:0006325">
    <property type="term" value="P:chromatin organization"/>
    <property type="evidence" value="ECO:0007669"/>
    <property type="project" value="UniProtKB-KW"/>
</dbReference>
<organism evidence="12 13">
    <name type="scientific">Marchantia polymorpha</name>
    <name type="common">Common liverwort</name>
    <name type="synonym">Marchantia aquatica</name>
    <dbReference type="NCBI Taxonomy" id="3197"/>
    <lineage>
        <taxon>Eukaryota</taxon>
        <taxon>Viridiplantae</taxon>
        <taxon>Streptophyta</taxon>
        <taxon>Embryophyta</taxon>
        <taxon>Marchantiophyta</taxon>
        <taxon>Marchantiopsida</taxon>
        <taxon>Marchantiidae</taxon>
        <taxon>Marchantiales</taxon>
        <taxon>Marchantiaceae</taxon>
        <taxon>Marchantia</taxon>
    </lineage>
</organism>
<keyword evidence="2" id="KW-0479">Metal-binding</keyword>
<dbReference type="PANTHER" id="PTHR22597">
    <property type="entry name" value="POLYCOMB GROUP PROTEIN"/>
    <property type="match status" value="1"/>
</dbReference>
<keyword evidence="5" id="KW-0156">Chromatin regulator</keyword>
<keyword evidence="4" id="KW-0862">Zinc</keyword>
<dbReference type="Pfam" id="PF23320">
    <property type="entry name" value="Zn_SUZ12"/>
    <property type="match status" value="1"/>
</dbReference>
<feature type="domain" description="Polycomb protein VEFS-Box" evidence="9">
    <location>
        <begin position="668"/>
        <end position="788"/>
    </location>
</feature>
<keyword evidence="3" id="KW-0863">Zinc-finger</keyword>
<evidence type="ECO:0000256" key="8">
    <source>
        <dbReference type="SAM" id="MobiDB-lite"/>
    </source>
</evidence>
<dbReference type="CDD" id="cd21553">
    <property type="entry name" value="VEFS-box_EMF2-like"/>
    <property type="match status" value="1"/>
</dbReference>
<dbReference type="OMA" id="NCSHDLF"/>
<feature type="region of interest" description="Disordered" evidence="8">
    <location>
        <begin position="273"/>
        <end position="299"/>
    </location>
</feature>
<dbReference type="Pfam" id="PF09733">
    <property type="entry name" value="VEFS-Box"/>
    <property type="match status" value="1"/>
</dbReference>
<dbReference type="AlphaFoldDB" id="A0A2R6WGS7"/>
<dbReference type="Proteomes" id="UP000244005">
    <property type="component" value="Unassembled WGS sequence"/>
</dbReference>
<evidence type="ECO:0000259" key="9">
    <source>
        <dbReference type="Pfam" id="PF09733"/>
    </source>
</evidence>
<dbReference type="InterPro" id="IPR056068">
    <property type="entry name" value="EMF2-like_DUF7651"/>
</dbReference>
<evidence type="ECO:0000256" key="1">
    <source>
        <dbReference type="ARBA" id="ARBA00007416"/>
    </source>
</evidence>
<accession>A0A2R6WGS7</accession>
<reference evidence="13" key="1">
    <citation type="journal article" date="2017" name="Cell">
        <title>Insights into land plant evolution garnered from the Marchantia polymorpha genome.</title>
        <authorList>
            <person name="Bowman J.L."/>
            <person name="Kohchi T."/>
            <person name="Yamato K.T."/>
            <person name="Jenkins J."/>
            <person name="Shu S."/>
            <person name="Ishizaki K."/>
            <person name="Yamaoka S."/>
            <person name="Nishihama R."/>
            <person name="Nakamura Y."/>
            <person name="Berger F."/>
            <person name="Adam C."/>
            <person name="Aki S.S."/>
            <person name="Althoff F."/>
            <person name="Araki T."/>
            <person name="Arteaga-Vazquez M.A."/>
            <person name="Balasubrmanian S."/>
            <person name="Barry K."/>
            <person name="Bauer D."/>
            <person name="Boehm C.R."/>
            <person name="Briginshaw L."/>
            <person name="Caballero-Perez J."/>
            <person name="Catarino B."/>
            <person name="Chen F."/>
            <person name="Chiyoda S."/>
            <person name="Chovatia M."/>
            <person name="Davies K.M."/>
            <person name="Delmans M."/>
            <person name="Demura T."/>
            <person name="Dierschke T."/>
            <person name="Dolan L."/>
            <person name="Dorantes-Acosta A.E."/>
            <person name="Eklund D.M."/>
            <person name="Florent S.N."/>
            <person name="Flores-Sandoval E."/>
            <person name="Fujiyama A."/>
            <person name="Fukuzawa H."/>
            <person name="Galik B."/>
            <person name="Grimanelli D."/>
            <person name="Grimwood J."/>
            <person name="Grossniklaus U."/>
            <person name="Hamada T."/>
            <person name="Haseloff J."/>
            <person name="Hetherington A.J."/>
            <person name="Higo A."/>
            <person name="Hirakawa Y."/>
            <person name="Hundley H.N."/>
            <person name="Ikeda Y."/>
            <person name="Inoue K."/>
            <person name="Inoue S.I."/>
            <person name="Ishida S."/>
            <person name="Jia Q."/>
            <person name="Kakita M."/>
            <person name="Kanazawa T."/>
            <person name="Kawai Y."/>
            <person name="Kawashima T."/>
            <person name="Kennedy M."/>
            <person name="Kinose K."/>
            <person name="Kinoshita T."/>
            <person name="Kohara Y."/>
            <person name="Koide E."/>
            <person name="Komatsu K."/>
            <person name="Kopischke S."/>
            <person name="Kubo M."/>
            <person name="Kyozuka J."/>
            <person name="Lagercrantz U."/>
            <person name="Lin S.S."/>
            <person name="Lindquist E."/>
            <person name="Lipzen A.M."/>
            <person name="Lu C.W."/>
            <person name="De Luna E."/>
            <person name="Martienssen R.A."/>
            <person name="Minamino N."/>
            <person name="Mizutani M."/>
            <person name="Mizutani M."/>
            <person name="Mochizuki N."/>
            <person name="Monte I."/>
            <person name="Mosher R."/>
            <person name="Nagasaki H."/>
            <person name="Nakagami H."/>
            <person name="Naramoto S."/>
            <person name="Nishitani K."/>
            <person name="Ohtani M."/>
            <person name="Okamoto T."/>
            <person name="Okumura M."/>
            <person name="Phillips J."/>
            <person name="Pollak B."/>
            <person name="Reinders A."/>
            <person name="Rovekamp M."/>
            <person name="Sano R."/>
            <person name="Sawa S."/>
            <person name="Schmid M.W."/>
            <person name="Shirakawa M."/>
            <person name="Solano R."/>
            <person name="Spunde A."/>
            <person name="Suetsugu N."/>
            <person name="Sugano S."/>
            <person name="Sugiyama A."/>
            <person name="Sun R."/>
            <person name="Suzuki Y."/>
            <person name="Takenaka M."/>
            <person name="Takezawa D."/>
            <person name="Tomogane H."/>
            <person name="Tsuzuki M."/>
            <person name="Ueda T."/>
            <person name="Umeda M."/>
            <person name="Ward J.M."/>
            <person name="Watanabe Y."/>
            <person name="Yazaki K."/>
            <person name="Yokoyama R."/>
            <person name="Yoshitake Y."/>
            <person name="Yotsui I."/>
            <person name="Zachgo S."/>
            <person name="Schmutz J."/>
        </authorList>
    </citation>
    <scope>NUCLEOTIDE SEQUENCE [LARGE SCALE GENOMIC DNA]</scope>
    <source>
        <strain evidence="13">Tak-1</strain>
    </source>
</reference>
<dbReference type="InterPro" id="IPR019135">
    <property type="entry name" value="Polycomb_protein_VEFS-Box"/>
</dbReference>
<evidence type="ECO:0000313" key="12">
    <source>
        <dbReference type="EMBL" id="PTQ33065.1"/>
    </source>
</evidence>
<protein>
    <submittedName>
        <fullName evidence="12">Uncharacterized protein</fullName>
    </submittedName>
</protein>
<evidence type="ECO:0000313" key="13">
    <source>
        <dbReference type="Proteomes" id="UP000244005"/>
    </source>
</evidence>
<dbReference type="Gramene" id="Mp5g12760.1">
    <property type="protein sequence ID" value="Mp5g12760.1.cds"/>
    <property type="gene ID" value="Mp5g12760"/>
</dbReference>
<feature type="compositionally biased region" description="Basic and acidic residues" evidence="8">
    <location>
        <begin position="273"/>
        <end position="286"/>
    </location>
</feature>
<gene>
    <name evidence="12" type="ORF">MARPO_0092s0032</name>
</gene>
<dbReference type="GO" id="GO:0008270">
    <property type="term" value="F:zinc ion binding"/>
    <property type="evidence" value="ECO:0007669"/>
    <property type="project" value="UniProtKB-KW"/>
</dbReference>
<evidence type="ECO:0000256" key="7">
    <source>
        <dbReference type="ARBA" id="ARBA00023163"/>
    </source>
</evidence>
<comment type="similarity">
    <text evidence="1">Belongs to the VEFS (VRN2-EMF2-FIS2-SU(Z)12) family.</text>
</comment>
<dbReference type="PANTHER" id="PTHR22597:SF0">
    <property type="entry name" value="POLYCOMB PROTEIN SUZ12"/>
    <property type="match status" value="1"/>
</dbReference>
<name>A0A2R6WGS7_MARPO</name>
<dbReference type="Pfam" id="PF24663">
    <property type="entry name" value="DUF7651"/>
    <property type="match status" value="1"/>
</dbReference>
<keyword evidence="13" id="KW-1185">Reference proteome</keyword>
<proteinExistence type="inferred from homology"/>
<evidence type="ECO:0000256" key="4">
    <source>
        <dbReference type="ARBA" id="ARBA00022833"/>
    </source>
</evidence>
<evidence type="ECO:0000256" key="5">
    <source>
        <dbReference type="ARBA" id="ARBA00022853"/>
    </source>
</evidence>
<dbReference type="GO" id="GO:0005634">
    <property type="term" value="C:nucleus"/>
    <property type="evidence" value="ECO:0000318"/>
    <property type="project" value="GO_Central"/>
</dbReference>
<evidence type="ECO:0000256" key="3">
    <source>
        <dbReference type="ARBA" id="ARBA00022771"/>
    </source>
</evidence>
<sequence>MPGLASADSYSGSNLRVALMNGGLRGTRTSGPLKNVDSMDLRRDIVIPRDLSSRSRDHISTADDEDIAAEESLSHYCKPVELYNIIQKRLARQPLFLQRCLSYKISAAHQRSMKMTVAATGFSNSRGSAWGTLAKVSGKELGSNDLVFGRQSYSVLVMVTSPVKDLTKEGQFAYRLRKPKVLVVGQCSDTDVESSQSSVTFILPETRKLLLNAKRGDVVLFIVMAQEGRHIEASEAYLALANCSGRITWGKVAFTSICQMWLKSTREYSRMSIETRDPRDPREHSHVTTTNVDLKPGKLQHDNSEIEPSILLSSSTKVTNDRSLVRLQIRFIGEEAGHSNLVSRNTNGTLPRSPLPYTRSKTRAGRIVFHYLYDHGTRRKTEVTEEFSCPFCLSHCASFKGLEFHLNATHDLFNFEYLVSGDLQIVIVSIRSDVPLGPSGVLRSLDLDGPRSKEFIYWWPRSRSRRRKVPIKANVETMEKIGVPAQSLDLEKVTDANSVQDGVNVEEPHSTDEVVSKEIDTPPEIMEGPGNLEQQLQVGVNLDVGEDDSLSNGSNGLMSTGSDATADMHQRKEIGYKAQFQQNETRAGKVPDGENLGHIVKQRSVSAQKRQRMKGVLGERAQARARPNSTQGGACAAAAGAPIEDCALQPSALVPNRALPDRPDLSKSHASLQKRQYFHSHTAQPMDAEQLFGDRDSEDEVDAAIADLEDRRMLDDFVDVTGEEKEVMHLWNSFVRRNRVLADGHCPWACKEFTRENAQRFGTNPALRRCLMLFLVKLWNHHLVDGPTITSCLSIADAFDTQEPVSPKQ</sequence>
<keyword evidence="7" id="KW-0804">Transcription</keyword>
<feature type="domain" description="DUF7651" evidence="11">
    <location>
        <begin position="102"/>
        <end position="338"/>
    </location>
</feature>
<dbReference type="GO" id="GO:0031490">
    <property type="term" value="F:chromatin DNA binding"/>
    <property type="evidence" value="ECO:0000318"/>
    <property type="project" value="GO_Central"/>
</dbReference>
<feature type="domain" description="Polycomb protein SUZ12-like zinc finger" evidence="10">
    <location>
        <begin position="365"/>
        <end position="432"/>
    </location>
</feature>
<evidence type="ECO:0000256" key="2">
    <source>
        <dbReference type="ARBA" id="ARBA00022723"/>
    </source>
</evidence>
<dbReference type="EMBL" id="KZ772764">
    <property type="protein sequence ID" value="PTQ33065.1"/>
    <property type="molecule type" value="Genomic_DNA"/>
</dbReference>
<dbReference type="InterPro" id="IPR057540">
    <property type="entry name" value="Znf_SUZ12"/>
</dbReference>
<dbReference type="CDD" id="cd21749">
    <property type="entry name" value="ZnB-Zn_EMF2-like"/>
    <property type="match status" value="1"/>
</dbReference>
<keyword evidence="6" id="KW-0805">Transcription regulation</keyword>
<evidence type="ECO:0000256" key="6">
    <source>
        <dbReference type="ARBA" id="ARBA00023015"/>
    </source>
</evidence>
<dbReference type="OrthoDB" id="166746at2759"/>
<evidence type="ECO:0000259" key="11">
    <source>
        <dbReference type="Pfam" id="PF24663"/>
    </source>
</evidence>